<sequence>LVRYRSGIASACIYHFGHIEGDEKSSMTRSLSGNPVDVARAPNQLESEEMPREIRADELRYALSALEADHLMPELPPTVGKVLCSLLRADERLSQRDLADRAGVSTRSIRNNRDVLEALGLVSVDGNGWRLKLSFRTDAERRAGIVPDIVGTPFVDAIGELLETVLPPERYGDPDDPVGGTLFWPPEPWVLLENPDVAPWIQLAARLTGTERPDRETPIDIGPILEQQPLTASREITA</sequence>
<evidence type="ECO:0000256" key="1">
    <source>
        <dbReference type="SAM" id="MobiDB-lite"/>
    </source>
</evidence>
<name>L9XK46_9EURY</name>
<evidence type="ECO:0008006" key="4">
    <source>
        <dbReference type="Google" id="ProtNLM"/>
    </source>
</evidence>
<protein>
    <recommendedName>
        <fullName evidence="4">Helix-turn-helix type 11 domain-containing protein</fullName>
    </recommendedName>
</protein>
<comment type="caution">
    <text evidence="2">The sequence shown here is derived from an EMBL/GenBank/DDBJ whole genome shotgun (WGS) entry which is preliminary data.</text>
</comment>
<dbReference type="AlphaFoldDB" id="L9XK46"/>
<dbReference type="Gene3D" id="1.10.10.10">
    <property type="entry name" value="Winged helix-like DNA-binding domain superfamily/Winged helix DNA-binding domain"/>
    <property type="match status" value="1"/>
</dbReference>
<dbReference type="InterPro" id="IPR036388">
    <property type="entry name" value="WH-like_DNA-bd_sf"/>
</dbReference>
<dbReference type="EMBL" id="AOIA01000073">
    <property type="protein sequence ID" value="ELY62149.1"/>
    <property type="molecule type" value="Genomic_DNA"/>
</dbReference>
<accession>L9XK46</accession>
<dbReference type="Proteomes" id="UP000011531">
    <property type="component" value="Unassembled WGS sequence"/>
</dbReference>
<dbReference type="InterPro" id="IPR036390">
    <property type="entry name" value="WH_DNA-bd_sf"/>
</dbReference>
<reference evidence="2 3" key="1">
    <citation type="journal article" date="2014" name="PLoS Genet.">
        <title>Phylogenetically driven sequencing of extremely halophilic archaea reveals strategies for static and dynamic osmo-response.</title>
        <authorList>
            <person name="Becker E.A."/>
            <person name="Seitzer P.M."/>
            <person name="Tritt A."/>
            <person name="Larsen D."/>
            <person name="Krusor M."/>
            <person name="Yao A.I."/>
            <person name="Wu D."/>
            <person name="Madern D."/>
            <person name="Eisen J.A."/>
            <person name="Darling A.E."/>
            <person name="Facciotti M.T."/>
        </authorList>
    </citation>
    <scope>NUCLEOTIDE SEQUENCE [LARGE SCALE GENOMIC DNA]</scope>
    <source>
        <strain evidence="2 3">DSM 18795</strain>
    </source>
</reference>
<dbReference type="SUPFAM" id="SSF46785">
    <property type="entry name" value="Winged helix' DNA-binding domain"/>
    <property type="match status" value="1"/>
</dbReference>
<organism evidence="2 3">
    <name type="scientific">Natronococcus jeotgali DSM 18795</name>
    <dbReference type="NCBI Taxonomy" id="1227498"/>
    <lineage>
        <taxon>Archaea</taxon>
        <taxon>Methanobacteriati</taxon>
        <taxon>Methanobacteriota</taxon>
        <taxon>Stenosarchaea group</taxon>
        <taxon>Halobacteria</taxon>
        <taxon>Halobacteriales</taxon>
        <taxon>Natrialbaceae</taxon>
        <taxon>Natronococcus</taxon>
    </lineage>
</organism>
<evidence type="ECO:0000313" key="3">
    <source>
        <dbReference type="Proteomes" id="UP000011531"/>
    </source>
</evidence>
<proteinExistence type="predicted"/>
<feature type="compositionally biased region" description="Polar residues" evidence="1">
    <location>
        <begin position="228"/>
        <end position="238"/>
    </location>
</feature>
<gene>
    <name evidence="2" type="ORF">C492_08475</name>
</gene>
<keyword evidence="3" id="KW-1185">Reference proteome</keyword>
<feature type="region of interest" description="Disordered" evidence="1">
    <location>
        <begin position="211"/>
        <end position="238"/>
    </location>
</feature>
<evidence type="ECO:0000313" key="2">
    <source>
        <dbReference type="EMBL" id="ELY62149.1"/>
    </source>
</evidence>
<feature type="non-terminal residue" evidence="2">
    <location>
        <position position="1"/>
    </location>
</feature>